<accession>A0ABT3NVX5</accession>
<proteinExistence type="predicted"/>
<protein>
    <submittedName>
        <fullName evidence="1">Uncharacterized protein</fullName>
    </submittedName>
</protein>
<sequence length="153" mass="15711">MVTTEPLPGGALRHEVAVAADALPPVSPQALEAAWEVARAAADAGLWGPARLLVFADADPIALTDPDAACWAEAMAQHVGLDTLGGLALCLRLLALVEVMGRASWLRGFFAIGPEGAEFHPALLAAAARAPLDATGRFADAALRGMLSRSLPA</sequence>
<reference evidence="1 2" key="1">
    <citation type="submission" date="2022-10" db="EMBL/GenBank/DDBJ databases">
        <title>Roseococcus glaciei nov., sp. nov., isolated from glacier.</title>
        <authorList>
            <person name="Liu Q."/>
            <person name="Xin Y.-H."/>
        </authorList>
    </citation>
    <scope>NUCLEOTIDE SEQUENCE [LARGE SCALE GENOMIC DNA]</scope>
    <source>
        <strain evidence="1 2">MDT2-1-1</strain>
    </source>
</reference>
<gene>
    <name evidence="1" type="ORF">OF850_11760</name>
</gene>
<evidence type="ECO:0000313" key="2">
    <source>
        <dbReference type="Proteomes" id="UP001526430"/>
    </source>
</evidence>
<keyword evidence="2" id="KW-1185">Reference proteome</keyword>
<comment type="caution">
    <text evidence="1">The sequence shown here is derived from an EMBL/GenBank/DDBJ whole genome shotgun (WGS) entry which is preliminary data.</text>
</comment>
<name>A0ABT3NVX5_9PROT</name>
<dbReference type="EMBL" id="JAPFQI010000008">
    <property type="protein sequence ID" value="MCW8086307.1"/>
    <property type="molecule type" value="Genomic_DNA"/>
</dbReference>
<organism evidence="1 2">
    <name type="scientific">Sabulicella glaciei</name>
    <dbReference type="NCBI Taxonomy" id="2984948"/>
    <lineage>
        <taxon>Bacteria</taxon>
        <taxon>Pseudomonadati</taxon>
        <taxon>Pseudomonadota</taxon>
        <taxon>Alphaproteobacteria</taxon>
        <taxon>Acetobacterales</taxon>
        <taxon>Acetobacteraceae</taxon>
        <taxon>Sabulicella</taxon>
    </lineage>
</organism>
<dbReference type="RefSeq" id="WP_301590458.1">
    <property type="nucleotide sequence ID" value="NZ_JAPFQI010000008.1"/>
</dbReference>
<evidence type="ECO:0000313" key="1">
    <source>
        <dbReference type="EMBL" id="MCW8086307.1"/>
    </source>
</evidence>
<dbReference type="Proteomes" id="UP001526430">
    <property type="component" value="Unassembled WGS sequence"/>
</dbReference>